<dbReference type="Proteomes" id="UP000256328">
    <property type="component" value="Unassembled WGS sequence"/>
</dbReference>
<keyword evidence="3" id="KW-1185">Reference proteome</keyword>
<evidence type="ECO:0000256" key="1">
    <source>
        <dbReference type="SAM" id="Phobius"/>
    </source>
</evidence>
<name>A0A3D8SM29_9HELO</name>
<evidence type="ECO:0000313" key="2">
    <source>
        <dbReference type="EMBL" id="RDW87241.1"/>
    </source>
</evidence>
<dbReference type="Gene3D" id="1.20.58.340">
    <property type="entry name" value="Magnesium transport protein CorA, transmembrane region"/>
    <property type="match status" value="1"/>
</dbReference>
<keyword evidence="1" id="KW-0472">Membrane</keyword>
<protein>
    <submittedName>
        <fullName evidence="2">Uncharacterized protein</fullName>
    </submittedName>
</protein>
<feature type="transmembrane region" description="Helical" evidence="1">
    <location>
        <begin position="376"/>
        <end position="398"/>
    </location>
</feature>
<dbReference type="EMBL" id="PDLN01000004">
    <property type="protein sequence ID" value="RDW87241.1"/>
    <property type="molecule type" value="Genomic_DNA"/>
</dbReference>
<keyword evidence="1" id="KW-1133">Transmembrane helix</keyword>
<organism evidence="2 3">
    <name type="scientific">Coleophoma crateriformis</name>
    <dbReference type="NCBI Taxonomy" id="565419"/>
    <lineage>
        <taxon>Eukaryota</taxon>
        <taxon>Fungi</taxon>
        <taxon>Dikarya</taxon>
        <taxon>Ascomycota</taxon>
        <taxon>Pezizomycotina</taxon>
        <taxon>Leotiomycetes</taxon>
        <taxon>Helotiales</taxon>
        <taxon>Dermateaceae</taxon>
        <taxon>Coleophoma</taxon>
    </lineage>
</organism>
<proteinExistence type="predicted"/>
<keyword evidence="1" id="KW-0812">Transmembrane</keyword>
<feature type="transmembrane region" description="Helical" evidence="1">
    <location>
        <begin position="425"/>
        <end position="445"/>
    </location>
</feature>
<gene>
    <name evidence="2" type="ORF">BP5796_02935</name>
</gene>
<dbReference type="OrthoDB" id="3535622at2759"/>
<dbReference type="AlphaFoldDB" id="A0A3D8SM29"/>
<accession>A0A3D8SM29</accession>
<reference evidence="2 3" key="1">
    <citation type="journal article" date="2018" name="IMA Fungus">
        <title>IMA Genome-F 9: Draft genome sequence of Annulohypoxylon stygium, Aspergillus mulundensis, Berkeleyomyces basicola (syn. Thielaviopsis basicola), Ceratocystis smalleyi, two Cercospora beticola strains, Coleophoma cylindrospora, Fusarium fracticaudum, Phialophora cf. hyalina, and Morchella septimelata.</title>
        <authorList>
            <person name="Wingfield B.D."/>
            <person name="Bills G.F."/>
            <person name="Dong Y."/>
            <person name="Huang W."/>
            <person name="Nel W.J."/>
            <person name="Swalarsk-Parry B.S."/>
            <person name="Vaghefi N."/>
            <person name="Wilken P.M."/>
            <person name="An Z."/>
            <person name="de Beer Z.W."/>
            <person name="De Vos L."/>
            <person name="Chen L."/>
            <person name="Duong T.A."/>
            <person name="Gao Y."/>
            <person name="Hammerbacher A."/>
            <person name="Kikkert J.R."/>
            <person name="Li Y."/>
            <person name="Li H."/>
            <person name="Li K."/>
            <person name="Li Q."/>
            <person name="Liu X."/>
            <person name="Ma X."/>
            <person name="Naidoo K."/>
            <person name="Pethybridge S.J."/>
            <person name="Sun J."/>
            <person name="Steenkamp E.T."/>
            <person name="van der Nest M.A."/>
            <person name="van Wyk S."/>
            <person name="Wingfield M.J."/>
            <person name="Xiong C."/>
            <person name="Yue Q."/>
            <person name="Zhang X."/>
        </authorList>
    </citation>
    <scope>NUCLEOTIDE SEQUENCE [LARGE SCALE GENOMIC DNA]</scope>
    <source>
        <strain evidence="2 3">BP5796</strain>
    </source>
</reference>
<sequence>MYDEWYLQQLNKINDSDSSQWEIFGLQYRTDASTLAAAERIASQDVLAWVIDQRPKKPISGTRTRETRPAGLQLLFTRHRDHESCEIKPWFMSFPKQTFRQISETMMLPPSYCFLRTNAGGSGDFAKYSTFDEDGSISTLAFVIRVPHSPRLKAKAIWSIAVSWSARTGTTSGLFEGLSNDDIDCVTSYTSAKIKQSTHPLFFPAMLLDILTSLYVQHRKEIERALFLLEDPTGISRGSRKTNAWQWNYDLFRETTTHCNTIYTNLVYLERRLDFTVKLSNFILESLKFCEDQHVYQGQNSIPQGVNFNQTGKQIEEAVQNARNFAASQLHQTMCLQKRSQALTTVIYTIITQKDSRTNVKISKAVKVDSTSMTAIAFLGIVFLPAMLVASMFSMSMFDFSSPSNSSQSSTSTSTTTSVVNSNFWMYWAVTIPLTLIIVLAWKLWMGRTRDKDKNGRNEYLRTERLNSYQKQVNESMEKDTPYYLEQEALEGFFWKGEENV</sequence>
<comment type="caution">
    <text evidence="2">The sequence shown here is derived from an EMBL/GenBank/DDBJ whole genome shotgun (WGS) entry which is preliminary data.</text>
</comment>
<evidence type="ECO:0000313" key="3">
    <source>
        <dbReference type="Proteomes" id="UP000256328"/>
    </source>
</evidence>